<evidence type="ECO:0000313" key="2">
    <source>
        <dbReference type="Proteomes" id="UP000027138"/>
    </source>
</evidence>
<proteinExistence type="predicted"/>
<gene>
    <name evidence="1" type="ORF">JCGZ_15255</name>
</gene>
<dbReference type="Proteomes" id="UP000027138">
    <property type="component" value="Unassembled WGS sequence"/>
</dbReference>
<organism evidence="1 2">
    <name type="scientific">Jatropha curcas</name>
    <name type="common">Barbados nut</name>
    <dbReference type="NCBI Taxonomy" id="180498"/>
    <lineage>
        <taxon>Eukaryota</taxon>
        <taxon>Viridiplantae</taxon>
        <taxon>Streptophyta</taxon>
        <taxon>Embryophyta</taxon>
        <taxon>Tracheophyta</taxon>
        <taxon>Spermatophyta</taxon>
        <taxon>Magnoliopsida</taxon>
        <taxon>eudicotyledons</taxon>
        <taxon>Gunneridae</taxon>
        <taxon>Pentapetalae</taxon>
        <taxon>rosids</taxon>
        <taxon>fabids</taxon>
        <taxon>Malpighiales</taxon>
        <taxon>Euphorbiaceae</taxon>
        <taxon>Crotonoideae</taxon>
        <taxon>Jatropheae</taxon>
        <taxon>Jatropha</taxon>
    </lineage>
</organism>
<evidence type="ECO:0000313" key="1">
    <source>
        <dbReference type="EMBL" id="KDP30546.1"/>
    </source>
</evidence>
<protein>
    <submittedName>
        <fullName evidence="1">Uncharacterized protein</fullName>
    </submittedName>
</protein>
<name>A0A067K2U8_JATCU</name>
<keyword evidence="2" id="KW-1185">Reference proteome</keyword>
<sequence length="104" mass="11960">MTVASPCLDRSWRSLISTKELRHLFSKTHGKDNETKIKVSIGNGYWPVQTEIDIDRGLIILSKGMDEIFDHFKGEDIKDDDVLVFGVGHERKTLNVDVEYHELM</sequence>
<accession>A0A067K2U8</accession>
<dbReference type="EMBL" id="KK914666">
    <property type="protein sequence ID" value="KDP30546.1"/>
    <property type="molecule type" value="Genomic_DNA"/>
</dbReference>
<reference evidence="1 2" key="1">
    <citation type="journal article" date="2014" name="PLoS ONE">
        <title>Global Analysis of Gene Expression Profiles in Physic Nut (Jatropha curcas L.) Seedlings Exposed to Salt Stress.</title>
        <authorList>
            <person name="Zhang L."/>
            <person name="Zhang C."/>
            <person name="Wu P."/>
            <person name="Chen Y."/>
            <person name="Li M."/>
            <person name="Jiang H."/>
            <person name="Wu G."/>
        </authorList>
    </citation>
    <scope>NUCLEOTIDE SEQUENCE [LARGE SCALE GENOMIC DNA]</scope>
    <source>
        <strain evidence="2">cv. GZQX0401</strain>
        <tissue evidence="1">Young leaves</tissue>
    </source>
</reference>
<dbReference type="AlphaFoldDB" id="A0A067K2U8"/>